<dbReference type="GO" id="GO:0044272">
    <property type="term" value="P:sulfur compound biosynthetic process"/>
    <property type="evidence" value="ECO:0007669"/>
    <property type="project" value="UniProtKB-ARBA"/>
</dbReference>
<sequence>MLASVGRFYPQYWEERVAKEPKKTPLLQPIKVSPKHRFYANYWPTSYSIGKVDHVAIADSRSLHKLPHHQIYCRAMPVIPSSKDSSFLGPISPACPHAARHCVSNGSPKVQQGPLQLLAKVGDRDNLNGEDVDETIQAAGERKWIRPDLPSRCTWRLGGNPADSPHTHPKQSKAPNILPNVLQRIGDTPMVRMNKIPKAFGLKCEILAKCEYFNAGGSVKDRISLRMVEDAEGQGILNQETQSLSPPLAIQVSVLHLLLL</sequence>
<evidence type="ECO:0000313" key="4">
    <source>
        <dbReference type="Proteomes" id="UP001557470"/>
    </source>
</evidence>
<dbReference type="Pfam" id="PF00291">
    <property type="entry name" value="PALP"/>
    <property type="match status" value="1"/>
</dbReference>
<keyword evidence="4" id="KW-1185">Reference proteome</keyword>
<dbReference type="InterPro" id="IPR036052">
    <property type="entry name" value="TrpB-like_PALP_sf"/>
</dbReference>
<dbReference type="AlphaFoldDB" id="A0ABD0YAP1"/>
<dbReference type="GO" id="GO:0009069">
    <property type="term" value="P:serine family amino acid metabolic process"/>
    <property type="evidence" value="ECO:0007669"/>
    <property type="project" value="UniProtKB-ARBA"/>
</dbReference>
<protein>
    <recommendedName>
        <fullName evidence="2">Tryptophan synthase beta chain-like PALP domain-containing protein</fullName>
    </recommendedName>
</protein>
<dbReference type="Gene3D" id="3.40.50.1100">
    <property type="match status" value="2"/>
</dbReference>
<accession>A0ABD0YAP1</accession>
<evidence type="ECO:0000313" key="3">
    <source>
        <dbReference type="EMBL" id="KAL1022312.1"/>
    </source>
</evidence>
<comment type="caution">
    <text evidence="3">The sequence shown here is derived from an EMBL/GenBank/DDBJ whole genome shotgun (WGS) entry which is preliminary data.</text>
</comment>
<dbReference type="GO" id="GO:0006534">
    <property type="term" value="P:cysteine metabolic process"/>
    <property type="evidence" value="ECO:0007669"/>
    <property type="project" value="UniProtKB-ARBA"/>
</dbReference>
<evidence type="ECO:0000259" key="2">
    <source>
        <dbReference type="Pfam" id="PF00291"/>
    </source>
</evidence>
<dbReference type="PANTHER" id="PTHR10314">
    <property type="entry name" value="CYSTATHIONINE BETA-SYNTHASE"/>
    <property type="match status" value="1"/>
</dbReference>
<dbReference type="InterPro" id="IPR001926">
    <property type="entry name" value="TrpB-like_PALP"/>
</dbReference>
<proteinExistence type="predicted"/>
<dbReference type="Proteomes" id="UP001557470">
    <property type="component" value="Unassembled WGS sequence"/>
</dbReference>
<organism evidence="3 4">
    <name type="scientific">Umbra pygmaea</name>
    <name type="common">Eastern mudminnow</name>
    <dbReference type="NCBI Taxonomy" id="75934"/>
    <lineage>
        <taxon>Eukaryota</taxon>
        <taxon>Metazoa</taxon>
        <taxon>Chordata</taxon>
        <taxon>Craniata</taxon>
        <taxon>Vertebrata</taxon>
        <taxon>Euteleostomi</taxon>
        <taxon>Actinopterygii</taxon>
        <taxon>Neopterygii</taxon>
        <taxon>Teleostei</taxon>
        <taxon>Protacanthopterygii</taxon>
        <taxon>Esociformes</taxon>
        <taxon>Umbridae</taxon>
        <taxon>Umbra</taxon>
    </lineage>
</organism>
<dbReference type="SUPFAM" id="SSF53686">
    <property type="entry name" value="Tryptophan synthase beta subunit-like PLP-dependent enzymes"/>
    <property type="match status" value="1"/>
</dbReference>
<feature type="domain" description="Tryptophan synthase beta chain-like PALP" evidence="2">
    <location>
        <begin position="182"/>
        <end position="232"/>
    </location>
</feature>
<name>A0ABD0YAP1_UMBPY</name>
<evidence type="ECO:0000256" key="1">
    <source>
        <dbReference type="ARBA" id="ARBA00001933"/>
    </source>
</evidence>
<comment type="cofactor">
    <cofactor evidence="1">
        <name>pyridoxal 5'-phosphate</name>
        <dbReference type="ChEBI" id="CHEBI:597326"/>
    </cofactor>
</comment>
<gene>
    <name evidence="3" type="ORF">UPYG_G00025030</name>
</gene>
<dbReference type="InterPro" id="IPR050214">
    <property type="entry name" value="Cys_Synth/Cystath_Beta-Synth"/>
</dbReference>
<dbReference type="EMBL" id="JAGEUA010000001">
    <property type="protein sequence ID" value="KAL1022312.1"/>
    <property type="molecule type" value="Genomic_DNA"/>
</dbReference>
<dbReference type="InterPro" id="IPR001216">
    <property type="entry name" value="P-phosphate_BS"/>
</dbReference>
<reference evidence="3 4" key="1">
    <citation type="submission" date="2024-06" db="EMBL/GenBank/DDBJ databases">
        <authorList>
            <person name="Pan Q."/>
            <person name="Wen M."/>
            <person name="Jouanno E."/>
            <person name="Zahm M."/>
            <person name="Klopp C."/>
            <person name="Cabau C."/>
            <person name="Louis A."/>
            <person name="Berthelot C."/>
            <person name="Parey E."/>
            <person name="Roest Crollius H."/>
            <person name="Montfort J."/>
            <person name="Robinson-Rechavi M."/>
            <person name="Bouchez O."/>
            <person name="Lampietro C."/>
            <person name="Lopez Roques C."/>
            <person name="Donnadieu C."/>
            <person name="Postlethwait J."/>
            <person name="Bobe J."/>
            <person name="Verreycken H."/>
            <person name="Guiguen Y."/>
        </authorList>
    </citation>
    <scope>NUCLEOTIDE SEQUENCE [LARGE SCALE GENOMIC DNA]</scope>
    <source>
        <strain evidence="3">Up_M1</strain>
        <tissue evidence="3">Testis</tissue>
    </source>
</reference>
<dbReference type="PROSITE" id="PS00901">
    <property type="entry name" value="CYS_SYNTHASE"/>
    <property type="match status" value="1"/>
</dbReference>